<dbReference type="Proteomes" id="UP001430356">
    <property type="component" value="Unassembled WGS sequence"/>
</dbReference>
<accession>A0AAW0EV58</accession>
<name>A0AAW0EV58_9TRYP</name>
<proteinExistence type="predicted"/>
<organism evidence="2 3">
    <name type="scientific">Novymonas esmeraldas</name>
    <dbReference type="NCBI Taxonomy" id="1808958"/>
    <lineage>
        <taxon>Eukaryota</taxon>
        <taxon>Discoba</taxon>
        <taxon>Euglenozoa</taxon>
        <taxon>Kinetoplastea</taxon>
        <taxon>Metakinetoplastina</taxon>
        <taxon>Trypanosomatida</taxon>
        <taxon>Trypanosomatidae</taxon>
        <taxon>Novymonas</taxon>
    </lineage>
</organism>
<comment type="caution">
    <text evidence="2">The sequence shown here is derived from an EMBL/GenBank/DDBJ whole genome shotgun (WGS) entry which is preliminary data.</text>
</comment>
<feature type="region of interest" description="Disordered" evidence="1">
    <location>
        <begin position="19"/>
        <end position="61"/>
    </location>
</feature>
<evidence type="ECO:0000313" key="3">
    <source>
        <dbReference type="Proteomes" id="UP001430356"/>
    </source>
</evidence>
<dbReference type="AlphaFoldDB" id="A0AAW0EV58"/>
<reference evidence="2 3" key="1">
    <citation type="journal article" date="2021" name="MBio">
        <title>A New Model Trypanosomatid, Novymonas esmeraldas: Genomic Perception of Its 'Candidatus Pandoraea novymonadis' Endosymbiont.</title>
        <authorList>
            <person name="Zakharova A."/>
            <person name="Saura A."/>
            <person name="Butenko A."/>
            <person name="Podesvova L."/>
            <person name="Warmusova S."/>
            <person name="Kostygov A.Y."/>
            <person name="Nenarokova A."/>
            <person name="Lukes J."/>
            <person name="Opperdoes F.R."/>
            <person name="Yurchenko V."/>
        </authorList>
    </citation>
    <scope>NUCLEOTIDE SEQUENCE [LARGE SCALE GENOMIC DNA]</scope>
    <source>
        <strain evidence="2 3">E262AT.01</strain>
    </source>
</reference>
<feature type="compositionally biased region" description="Polar residues" evidence="1">
    <location>
        <begin position="108"/>
        <end position="122"/>
    </location>
</feature>
<evidence type="ECO:0000256" key="1">
    <source>
        <dbReference type="SAM" id="MobiDB-lite"/>
    </source>
</evidence>
<sequence length="307" mass="33850">MFKGCMNTDVGRRATRRLATVAGSAQRSGRRSSRETVRHCTEQLERQQRRRGPRATAGASQFQLESWTAAQADALAQEAANWRAADPLRRAEHAVDDERVSRAGRGGPTTSSSYSHVNADTGNSAAQERFDALVHTALLRYGPPLPVDVVAAQKVDLAASPAGPSPSRSPQHRHTHHDGGADDPTAVYYDEVALRLHELLTILRREQPHFSVRDDCDGLPLSLLVKNSPYLRAFGGKVNYMRFLRRLRPTAAAPSRDAPTPSVAVLSLGKYKMREPSSQDGLRQGPQPWLYSYSMIETPRSRPPRTA</sequence>
<gene>
    <name evidence="2" type="ORF">NESM_000627000</name>
</gene>
<protein>
    <submittedName>
        <fullName evidence="2">Uncharacterized protein</fullName>
    </submittedName>
</protein>
<feature type="region of interest" description="Disordered" evidence="1">
    <location>
        <begin position="88"/>
        <end position="122"/>
    </location>
</feature>
<feature type="compositionally biased region" description="Low complexity" evidence="1">
    <location>
        <begin position="158"/>
        <end position="169"/>
    </location>
</feature>
<evidence type="ECO:0000313" key="2">
    <source>
        <dbReference type="EMBL" id="KAK7196859.1"/>
    </source>
</evidence>
<feature type="compositionally biased region" description="Basic and acidic residues" evidence="1">
    <location>
        <begin position="32"/>
        <end position="47"/>
    </location>
</feature>
<dbReference type="EMBL" id="JAECZO010000087">
    <property type="protein sequence ID" value="KAK7196859.1"/>
    <property type="molecule type" value="Genomic_DNA"/>
</dbReference>
<keyword evidence="3" id="KW-1185">Reference proteome</keyword>
<feature type="compositionally biased region" description="Basic and acidic residues" evidence="1">
    <location>
        <begin position="88"/>
        <end position="101"/>
    </location>
</feature>
<feature type="region of interest" description="Disordered" evidence="1">
    <location>
        <begin position="158"/>
        <end position="184"/>
    </location>
</feature>